<dbReference type="SUPFAM" id="SSF47598">
    <property type="entry name" value="Ribbon-helix-helix"/>
    <property type="match status" value="1"/>
</dbReference>
<dbReference type="CDD" id="cd22231">
    <property type="entry name" value="RHH_NikR_HicB-like"/>
    <property type="match status" value="1"/>
</dbReference>
<dbReference type="Proteomes" id="UP001164803">
    <property type="component" value="Chromosome"/>
</dbReference>
<gene>
    <name evidence="2" type="ORF">NZD86_21305</name>
</gene>
<dbReference type="RefSeq" id="WP_268044048.1">
    <property type="nucleotide sequence ID" value="NZ_CP104064.1"/>
</dbReference>
<dbReference type="Gene3D" id="1.10.1220.10">
    <property type="entry name" value="Met repressor-like"/>
    <property type="match status" value="1"/>
</dbReference>
<dbReference type="Pfam" id="PF01402">
    <property type="entry name" value="RHH_1"/>
    <property type="match status" value="1"/>
</dbReference>
<accession>A0ABY6Z2Y0</accession>
<sequence>MSGKKRMIVNVPEQLLEQVDGVARTGSTNRSQIVREALRMYVSTHLKTEIREQMQQGYLEMARLNLRIASELFPLEQEAGGTVDRLVSGV</sequence>
<dbReference type="EMBL" id="CP104064">
    <property type="protein sequence ID" value="WAH36681.1"/>
    <property type="molecule type" value="Genomic_DNA"/>
</dbReference>
<reference evidence="2" key="1">
    <citation type="submission" date="2022-08" db="EMBL/GenBank/DDBJ databases">
        <title>Alicyclobacillus dauci DSM2870, complete genome.</title>
        <authorList>
            <person name="Wang Q."/>
            <person name="Cai R."/>
            <person name="Wang Z."/>
        </authorList>
    </citation>
    <scope>NUCLEOTIDE SEQUENCE</scope>
    <source>
        <strain evidence="2">DSM 28700</strain>
    </source>
</reference>
<name>A0ABY6Z2Y0_9BACL</name>
<dbReference type="InterPro" id="IPR010985">
    <property type="entry name" value="Ribbon_hlx_hlx"/>
</dbReference>
<keyword evidence="3" id="KW-1185">Reference proteome</keyword>
<proteinExistence type="predicted"/>
<protein>
    <submittedName>
        <fullName evidence="2">Ribbon-helix-helix protein, CopG family</fullName>
    </submittedName>
</protein>
<dbReference type="InterPro" id="IPR002145">
    <property type="entry name" value="CopG"/>
</dbReference>
<feature type="domain" description="Ribbon-helix-helix protein CopG" evidence="1">
    <location>
        <begin position="9"/>
        <end position="42"/>
    </location>
</feature>
<evidence type="ECO:0000259" key="1">
    <source>
        <dbReference type="Pfam" id="PF01402"/>
    </source>
</evidence>
<evidence type="ECO:0000313" key="3">
    <source>
        <dbReference type="Proteomes" id="UP001164803"/>
    </source>
</evidence>
<evidence type="ECO:0000313" key="2">
    <source>
        <dbReference type="EMBL" id="WAH36681.1"/>
    </source>
</evidence>
<organism evidence="2 3">
    <name type="scientific">Alicyclobacillus dauci</name>
    <dbReference type="NCBI Taxonomy" id="1475485"/>
    <lineage>
        <taxon>Bacteria</taxon>
        <taxon>Bacillati</taxon>
        <taxon>Bacillota</taxon>
        <taxon>Bacilli</taxon>
        <taxon>Bacillales</taxon>
        <taxon>Alicyclobacillaceae</taxon>
        <taxon>Alicyclobacillus</taxon>
    </lineage>
</organism>
<dbReference type="InterPro" id="IPR013321">
    <property type="entry name" value="Arc_rbn_hlx_hlx"/>
</dbReference>